<dbReference type="AlphaFoldDB" id="A0A9D1IR61"/>
<reference evidence="1" key="2">
    <citation type="journal article" date="2021" name="PeerJ">
        <title>Extensive microbial diversity within the chicken gut microbiome revealed by metagenomics and culture.</title>
        <authorList>
            <person name="Gilroy R."/>
            <person name="Ravi A."/>
            <person name="Getino M."/>
            <person name="Pursley I."/>
            <person name="Horton D.L."/>
            <person name="Alikhan N.F."/>
            <person name="Baker D."/>
            <person name="Gharbi K."/>
            <person name="Hall N."/>
            <person name="Watson M."/>
            <person name="Adriaenssens E.M."/>
            <person name="Foster-Nyarko E."/>
            <person name="Jarju S."/>
            <person name="Secka A."/>
            <person name="Antonio M."/>
            <person name="Oren A."/>
            <person name="Chaudhuri R.R."/>
            <person name="La Ragione R."/>
            <person name="Hildebrand F."/>
            <person name="Pallen M.J."/>
        </authorList>
    </citation>
    <scope>NUCLEOTIDE SEQUENCE</scope>
    <source>
        <strain evidence="1">CHK193-30670</strain>
    </source>
</reference>
<name>A0A9D1IR61_9FIRM</name>
<organism evidence="1 2">
    <name type="scientific">Candidatus Aphodocola excrementigallinarum</name>
    <dbReference type="NCBI Taxonomy" id="2840670"/>
    <lineage>
        <taxon>Bacteria</taxon>
        <taxon>Bacillati</taxon>
        <taxon>Bacillota</taxon>
        <taxon>Bacilli</taxon>
        <taxon>Candidatus Aphodocola</taxon>
    </lineage>
</organism>
<dbReference type="Proteomes" id="UP000824074">
    <property type="component" value="Unassembled WGS sequence"/>
</dbReference>
<dbReference type="EMBL" id="DVMT01000049">
    <property type="protein sequence ID" value="HIU40624.1"/>
    <property type="molecule type" value="Genomic_DNA"/>
</dbReference>
<gene>
    <name evidence="1" type="ORF">IAB68_04930</name>
</gene>
<proteinExistence type="predicted"/>
<accession>A0A9D1IR61</accession>
<evidence type="ECO:0000313" key="1">
    <source>
        <dbReference type="EMBL" id="HIU40624.1"/>
    </source>
</evidence>
<evidence type="ECO:0000313" key="2">
    <source>
        <dbReference type="Proteomes" id="UP000824074"/>
    </source>
</evidence>
<reference evidence="1" key="1">
    <citation type="submission" date="2020-10" db="EMBL/GenBank/DDBJ databases">
        <authorList>
            <person name="Gilroy R."/>
        </authorList>
    </citation>
    <scope>NUCLEOTIDE SEQUENCE</scope>
    <source>
        <strain evidence="1">CHK193-30670</strain>
    </source>
</reference>
<protein>
    <submittedName>
        <fullName evidence="1">Uncharacterized protein</fullName>
    </submittedName>
</protein>
<comment type="caution">
    <text evidence="1">The sequence shown here is derived from an EMBL/GenBank/DDBJ whole genome shotgun (WGS) entry which is preliminary data.</text>
</comment>
<sequence>MKKYVLNMGTKKYHIIGRCCHSKSYQKNDSNFKEYETEDEIIREHQNYVSKCKICFKNK</sequence>